<name>A0ACC0VMI0_9STRA</name>
<comment type="caution">
    <text evidence="1">The sequence shown here is derived from an EMBL/GenBank/DDBJ whole genome shotgun (WGS) entry which is preliminary data.</text>
</comment>
<keyword evidence="2" id="KW-1185">Reference proteome</keyword>
<proteinExistence type="predicted"/>
<evidence type="ECO:0000313" key="1">
    <source>
        <dbReference type="EMBL" id="KAI9907301.1"/>
    </source>
</evidence>
<dbReference type="EMBL" id="CM047587">
    <property type="protein sequence ID" value="KAI9907301.1"/>
    <property type="molecule type" value="Genomic_DNA"/>
</dbReference>
<organism evidence="1 2">
    <name type="scientific">Peronosclerospora sorghi</name>
    <dbReference type="NCBI Taxonomy" id="230839"/>
    <lineage>
        <taxon>Eukaryota</taxon>
        <taxon>Sar</taxon>
        <taxon>Stramenopiles</taxon>
        <taxon>Oomycota</taxon>
        <taxon>Peronosporomycetes</taxon>
        <taxon>Peronosporales</taxon>
        <taxon>Peronosporaceae</taxon>
        <taxon>Peronosclerospora</taxon>
    </lineage>
</organism>
<accession>A0ACC0VMI0</accession>
<evidence type="ECO:0000313" key="2">
    <source>
        <dbReference type="Proteomes" id="UP001163321"/>
    </source>
</evidence>
<sequence>MDDLLIGCADDATADDIKDQLSERFKLKDIDLARFGLDIEIQYDRPKAKLHICQSQFILRLIEKFGQESAFPFRNPNVFGQRLDELKDGFVVDMKRYREIIGLMLYIANGTR</sequence>
<protein>
    <submittedName>
        <fullName evidence="1">Uncharacterized protein</fullName>
    </submittedName>
</protein>
<dbReference type="Proteomes" id="UP001163321">
    <property type="component" value="Chromosome 8"/>
</dbReference>
<reference evidence="1 2" key="1">
    <citation type="journal article" date="2022" name="bioRxiv">
        <title>The genome of the oomycete Peronosclerospora sorghi, a cosmopolitan pathogen of maize and sorghum, is inflated with dispersed pseudogenes.</title>
        <authorList>
            <person name="Fletcher K."/>
            <person name="Martin F."/>
            <person name="Isakeit T."/>
            <person name="Cavanaugh K."/>
            <person name="Magill C."/>
            <person name="Michelmore R."/>
        </authorList>
    </citation>
    <scope>NUCLEOTIDE SEQUENCE [LARGE SCALE GENOMIC DNA]</scope>
    <source>
        <strain evidence="1">P6</strain>
    </source>
</reference>
<gene>
    <name evidence="1" type="ORF">PsorP6_016286</name>
</gene>